<feature type="non-terminal residue" evidence="1">
    <location>
        <position position="139"/>
    </location>
</feature>
<evidence type="ECO:0000313" key="1">
    <source>
        <dbReference type="EMBL" id="KAA6354300.1"/>
    </source>
</evidence>
<proteinExistence type="predicted"/>
<gene>
    <name evidence="1" type="ORF">EZS28_050173</name>
</gene>
<dbReference type="AlphaFoldDB" id="A0A5J4T9S8"/>
<reference evidence="1 2" key="1">
    <citation type="submission" date="2019-03" db="EMBL/GenBank/DDBJ databases">
        <title>Single cell metagenomics reveals metabolic interactions within the superorganism composed of flagellate Streblomastix strix and complex community of Bacteroidetes bacteria on its surface.</title>
        <authorList>
            <person name="Treitli S.C."/>
            <person name="Kolisko M."/>
            <person name="Husnik F."/>
            <person name="Keeling P."/>
            <person name="Hampl V."/>
        </authorList>
    </citation>
    <scope>NUCLEOTIDE SEQUENCE [LARGE SCALE GENOMIC DNA]</scope>
    <source>
        <strain evidence="1">ST1C</strain>
    </source>
</reference>
<organism evidence="1 2">
    <name type="scientific">Streblomastix strix</name>
    <dbReference type="NCBI Taxonomy" id="222440"/>
    <lineage>
        <taxon>Eukaryota</taxon>
        <taxon>Metamonada</taxon>
        <taxon>Preaxostyla</taxon>
        <taxon>Oxymonadida</taxon>
        <taxon>Streblomastigidae</taxon>
        <taxon>Streblomastix</taxon>
    </lineage>
</organism>
<protein>
    <submittedName>
        <fullName evidence="1">Uncharacterized protein</fullName>
    </submittedName>
</protein>
<evidence type="ECO:0000313" key="2">
    <source>
        <dbReference type="Proteomes" id="UP000324800"/>
    </source>
</evidence>
<dbReference type="EMBL" id="SNRW01036553">
    <property type="protein sequence ID" value="KAA6354300.1"/>
    <property type="molecule type" value="Genomic_DNA"/>
</dbReference>
<comment type="caution">
    <text evidence="1">The sequence shown here is derived from an EMBL/GenBank/DDBJ whole genome shotgun (WGS) entry which is preliminary data.</text>
</comment>
<accession>A0A5J4T9S8</accession>
<name>A0A5J4T9S8_9EUKA</name>
<sequence length="139" mass="15701">MFECGCVTDKMMAVSYKCIVFVLIWNPSIPKVILNKHDSQSQNSNSQQLPQKTPAFIHCVATLCFPSSVKSLSSSTICTRSFLVVGCESPPSVFLFRLDTIQISQKTEQSRNKLWDNGEKLLNNLKYQIIYPAIQRPDP</sequence>
<dbReference type="Proteomes" id="UP000324800">
    <property type="component" value="Unassembled WGS sequence"/>
</dbReference>